<dbReference type="STRING" id="451379.A0A0N5ADG5"/>
<evidence type="ECO:0000256" key="4">
    <source>
        <dbReference type="ARBA" id="ARBA00022792"/>
    </source>
</evidence>
<dbReference type="Gene3D" id="1.10.442.10">
    <property type="entry name" value="Cytochrome c oxidase subunit IV"/>
    <property type="match status" value="1"/>
</dbReference>
<dbReference type="GO" id="GO:0005743">
    <property type="term" value="C:mitochondrial inner membrane"/>
    <property type="evidence" value="ECO:0007669"/>
    <property type="project" value="UniProtKB-SubCell"/>
</dbReference>
<evidence type="ECO:0000313" key="12">
    <source>
        <dbReference type="WBParaSite" id="SMUV_0000221501-mRNA-1"/>
    </source>
</evidence>
<evidence type="ECO:0000256" key="6">
    <source>
        <dbReference type="ARBA" id="ARBA00022989"/>
    </source>
</evidence>
<dbReference type="PANTHER" id="PTHR10707">
    <property type="entry name" value="CYTOCHROME C OXIDASE SUBUNIT IV"/>
    <property type="match status" value="1"/>
</dbReference>
<dbReference type="Pfam" id="PF02936">
    <property type="entry name" value="COX4"/>
    <property type="match status" value="1"/>
</dbReference>
<evidence type="ECO:0000256" key="5">
    <source>
        <dbReference type="ARBA" id="ARBA00022946"/>
    </source>
</evidence>
<dbReference type="InterPro" id="IPR004203">
    <property type="entry name" value="Cyt_c_oxidase_su4_fam"/>
</dbReference>
<dbReference type="PRINTS" id="PR01873">
    <property type="entry name" value="CYTCOXIDASE4"/>
</dbReference>
<dbReference type="FunFam" id="1.10.442.10:FF:000001">
    <property type="entry name" value="Cytochrome c oxidase subunit 4 isoform 1"/>
    <property type="match status" value="1"/>
</dbReference>
<comment type="function">
    <text evidence="10">Component of the cytochrome c oxidase, the last enzyme in the mitochondrial electron transport chain which drives oxidative phosphorylation.</text>
</comment>
<accession>A0A0N5ADG5</accession>
<dbReference type="GO" id="GO:0016491">
    <property type="term" value="F:oxidoreductase activity"/>
    <property type="evidence" value="ECO:0007669"/>
    <property type="project" value="UniProtKB-KW"/>
</dbReference>
<dbReference type="WBParaSite" id="SMUV_0000221501-mRNA-1">
    <property type="protein sequence ID" value="SMUV_0000221501-mRNA-1"/>
    <property type="gene ID" value="SMUV_0000221501"/>
</dbReference>
<reference evidence="12" key="1">
    <citation type="submission" date="2017-02" db="UniProtKB">
        <authorList>
            <consortium name="WormBaseParasite"/>
        </authorList>
    </citation>
    <scope>IDENTIFICATION</scope>
</reference>
<keyword evidence="6 10" id="KW-1133">Transmembrane helix</keyword>
<keyword evidence="11" id="KW-1185">Reference proteome</keyword>
<dbReference type="SUPFAM" id="SSF81406">
    <property type="entry name" value="Mitochondrial cytochrome c oxidase subunit IV"/>
    <property type="match status" value="1"/>
</dbReference>
<dbReference type="GO" id="GO:0006123">
    <property type="term" value="P:mitochondrial electron transport, cytochrome c to oxygen"/>
    <property type="evidence" value="ECO:0007669"/>
    <property type="project" value="InterPro"/>
</dbReference>
<keyword evidence="8 10" id="KW-0496">Mitochondrion</keyword>
<comment type="pathway">
    <text evidence="10">Energy metabolism; oxidative phosphorylation.</text>
</comment>
<comment type="subcellular location">
    <subcellularLocation>
        <location evidence="1 10">Mitochondrion inner membrane</location>
        <topology evidence="1 10">Single-pass membrane protein</topology>
    </subcellularLocation>
</comment>
<feature type="transmembrane region" description="Helical" evidence="10">
    <location>
        <begin position="119"/>
        <end position="142"/>
    </location>
</feature>
<evidence type="ECO:0000256" key="10">
    <source>
        <dbReference type="RuleBase" id="RU367145"/>
    </source>
</evidence>
<keyword evidence="3 10" id="KW-0812">Transmembrane</keyword>
<evidence type="ECO:0000256" key="3">
    <source>
        <dbReference type="ARBA" id="ARBA00022692"/>
    </source>
</evidence>
<dbReference type="GO" id="GO:0045277">
    <property type="term" value="C:respiratory chain complex IV"/>
    <property type="evidence" value="ECO:0007669"/>
    <property type="project" value="InterPro"/>
</dbReference>
<evidence type="ECO:0000256" key="9">
    <source>
        <dbReference type="ARBA" id="ARBA00023136"/>
    </source>
</evidence>
<dbReference type="InterPro" id="IPR036639">
    <property type="entry name" value="Cyt_c_oxidase_su4_sf"/>
</dbReference>
<comment type="subunit">
    <text evidence="10">Component of the cytochrome c oxidase (complex IV, CIV), a multisubunit enzyme composed of 14 subunits.</text>
</comment>
<evidence type="ECO:0000313" key="11">
    <source>
        <dbReference type="Proteomes" id="UP000046393"/>
    </source>
</evidence>
<protein>
    <recommendedName>
        <fullName evidence="10">Cytochrome c oxidase subunit 4</fullName>
    </recommendedName>
</protein>
<evidence type="ECO:0000256" key="1">
    <source>
        <dbReference type="ARBA" id="ARBA00004434"/>
    </source>
</evidence>
<dbReference type="AlphaFoldDB" id="A0A0N5ADG5"/>
<keyword evidence="9 10" id="KW-0472">Membrane</keyword>
<keyword evidence="5" id="KW-0809">Transit peptide</keyword>
<proteinExistence type="inferred from homology"/>
<name>A0A0N5ADG5_9BILA</name>
<dbReference type="PANTHER" id="PTHR10707:SF10">
    <property type="entry name" value="CYTOCHROME C OXIDASE SUBUNIT 4"/>
    <property type="match status" value="1"/>
</dbReference>
<evidence type="ECO:0000256" key="7">
    <source>
        <dbReference type="ARBA" id="ARBA00023002"/>
    </source>
</evidence>
<comment type="similarity">
    <text evidence="2 10">Belongs to the cytochrome c oxidase IV family.</text>
</comment>
<keyword evidence="7" id="KW-0560">Oxidoreductase</keyword>
<sequence length="184" mass="21702">MNSGPVLHRVFFPLSISVKNLRTSSLLSVTAGHWWGPERAAGREVVGFAPLGEPTYQDRYDFWYPAIRFRKDDDIIRPIRDKEKGDWRKLTKEEKKLLYRYSFKQTLSEFEAPTGYWKVLLAGFLTLVSLSLLYATLINHYVCPPLPPTFQNEYREAMLERNLILNKGTPYTEDYDYELKRWKK</sequence>
<evidence type="ECO:0000256" key="2">
    <source>
        <dbReference type="ARBA" id="ARBA00008135"/>
    </source>
</evidence>
<dbReference type="CDD" id="cd00922">
    <property type="entry name" value="Cyt_c_Oxidase_IV"/>
    <property type="match status" value="1"/>
</dbReference>
<dbReference type="InterPro" id="IPR013288">
    <property type="entry name" value="Cyt_c_oxidase_su4"/>
</dbReference>
<keyword evidence="4 10" id="KW-0999">Mitochondrion inner membrane</keyword>
<dbReference type="Proteomes" id="UP000046393">
    <property type="component" value="Unplaced"/>
</dbReference>
<evidence type="ECO:0000256" key="8">
    <source>
        <dbReference type="ARBA" id="ARBA00023128"/>
    </source>
</evidence>
<dbReference type="UniPathway" id="UPA00705"/>
<organism evidence="11 12">
    <name type="scientific">Syphacia muris</name>
    <dbReference type="NCBI Taxonomy" id="451379"/>
    <lineage>
        <taxon>Eukaryota</taxon>
        <taxon>Metazoa</taxon>
        <taxon>Ecdysozoa</taxon>
        <taxon>Nematoda</taxon>
        <taxon>Chromadorea</taxon>
        <taxon>Rhabditida</taxon>
        <taxon>Spirurina</taxon>
        <taxon>Oxyuridomorpha</taxon>
        <taxon>Oxyuroidea</taxon>
        <taxon>Oxyuridae</taxon>
        <taxon>Syphacia</taxon>
    </lineage>
</organism>